<dbReference type="HOGENOM" id="CLU_2820764_0_0_2"/>
<dbReference type="Proteomes" id="UP000030649">
    <property type="component" value="Unassembled WGS sequence"/>
</dbReference>
<accession>U1N6I1</accession>
<dbReference type="AlphaFoldDB" id="U1N6I1"/>
<sequence>MVRNTSQQQRRTAEDEREFYLPGVAVSATIDRLESAIGSRLGARQPIRLPVTKERLTQTVKQHRAD</sequence>
<evidence type="ECO:0000313" key="2">
    <source>
        <dbReference type="Proteomes" id="UP000030649"/>
    </source>
</evidence>
<proteinExistence type="predicted"/>
<gene>
    <name evidence="1" type="ORF">J07HQW1_02088</name>
</gene>
<name>U1N6I1_9EURY</name>
<reference evidence="1 2" key="1">
    <citation type="journal article" date="2013" name="PLoS ONE">
        <title>Assembly-driven community genomics of a hypersaline microbial ecosystem.</title>
        <authorList>
            <person name="Podell S."/>
            <person name="Ugalde J.A."/>
            <person name="Narasingarao P."/>
            <person name="Banfield J.F."/>
            <person name="Heidelberg K.B."/>
            <person name="Allen E.E."/>
        </authorList>
    </citation>
    <scope>NUCLEOTIDE SEQUENCE [LARGE SCALE GENOMIC DNA]</scope>
    <source>
        <strain evidence="2">J07HQW1</strain>
    </source>
</reference>
<evidence type="ECO:0000313" key="1">
    <source>
        <dbReference type="EMBL" id="ERG92053.1"/>
    </source>
</evidence>
<organism evidence="1 2">
    <name type="scientific">Haloquadratum walsbyi J07HQW1</name>
    <dbReference type="NCBI Taxonomy" id="1238424"/>
    <lineage>
        <taxon>Archaea</taxon>
        <taxon>Methanobacteriati</taxon>
        <taxon>Methanobacteriota</taxon>
        <taxon>Stenosarchaea group</taxon>
        <taxon>Halobacteria</taxon>
        <taxon>Halobacteriales</taxon>
        <taxon>Haloferacaceae</taxon>
        <taxon>Haloquadratum</taxon>
    </lineage>
</organism>
<protein>
    <submittedName>
        <fullName evidence="1">Uncharacterized protein</fullName>
    </submittedName>
</protein>
<dbReference type="EMBL" id="KE356560">
    <property type="protein sequence ID" value="ERG92053.1"/>
    <property type="molecule type" value="Genomic_DNA"/>
</dbReference>